<organism evidence="2">
    <name type="scientific">Chromera velia CCMP2878</name>
    <dbReference type="NCBI Taxonomy" id="1169474"/>
    <lineage>
        <taxon>Eukaryota</taxon>
        <taxon>Sar</taxon>
        <taxon>Alveolata</taxon>
        <taxon>Colpodellida</taxon>
        <taxon>Chromeraceae</taxon>
        <taxon>Chromera</taxon>
    </lineage>
</organism>
<feature type="region of interest" description="Disordered" evidence="1">
    <location>
        <begin position="144"/>
        <end position="169"/>
    </location>
</feature>
<evidence type="ECO:0000256" key="1">
    <source>
        <dbReference type="SAM" id="MobiDB-lite"/>
    </source>
</evidence>
<accession>A0A0G4FUS0</accession>
<dbReference type="AlphaFoldDB" id="A0A0G4FUS0"/>
<feature type="compositionally biased region" description="Low complexity" evidence="1">
    <location>
        <begin position="28"/>
        <end position="45"/>
    </location>
</feature>
<dbReference type="PhylomeDB" id="A0A0G4FUS0"/>
<sequence>MGVRVRRRETARRLREKEREALQASDGSTATDPHTPSTDTPSFFPPSLSVERILHFWHRSDLTPTGGTLIEDSGVSGEAGYQEDALLPHQNLSECPLLFCSNRSTPVLDEELASLAAVVKSFAEQRWPGLWEYHNQIEPFVELPVPLPPPESPRPFSSDPSDSPDPLFSLQGEAEDSRAYFLRFVQEWSRLLVGPMKPKKDGAGFESGVIKHRMKEAWFDEECKSIQKEVREANHVWKLVRDVGGRGLEFDRLQRLLRVCRSLFKRKQAA</sequence>
<feature type="region of interest" description="Disordered" evidence="1">
    <location>
        <begin position="1"/>
        <end position="45"/>
    </location>
</feature>
<feature type="compositionally biased region" description="Basic residues" evidence="1">
    <location>
        <begin position="1"/>
        <end position="10"/>
    </location>
</feature>
<evidence type="ECO:0000313" key="2">
    <source>
        <dbReference type="EMBL" id="CEM18632.1"/>
    </source>
</evidence>
<feature type="compositionally biased region" description="Basic and acidic residues" evidence="1">
    <location>
        <begin position="11"/>
        <end position="21"/>
    </location>
</feature>
<feature type="compositionally biased region" description="Low complexity" evidence="1">
    <location>
        <begin position="154"/>
        <end position="169"/>
    </location>
</feature>
<dbReference type="EMBL" id="CDMZ01000647">
    <property type="protein sequence ID" value="CEM18632.1"/>
    <property type="molecule type" value="Genomic_DNA"/>
</dbReference>
<reference evidence="2" key="1">
    <citation type="submission" date="2014-11" db="EMBL/GenBank/DDBJ databases">
        <authorList>
            <person name="Otto D Thomas"/>
            <person name="Naeem Raeece"/>
        </authorList>
    </citation>
    <scope>NUCLEOTIDE SEQUENCE</scope>
</reference>
<protein>
    <submittedName>
        <fullName evidence="2">Uncharacterized protein</fullName>
    </submittedName>
</protein>
<dbReference type="VEuPathDB" id="CryptoDB:Cvel_18864"/>
<gene>
    <name evidence="2" type="ORF">Cvel_18864</name>
</gene>
<proteinExistence type="predicted"/>
<name>A0A0G4FUS0_9ALVE</name>